<proteinExistence type="predicted"/>
<dbReference type="PROSITE" id="PS50188">
    <property type="entry name" value="B302_SPRY"/>
    <property type="match status" value="1"/>
</dbReference>
<dbReference type="InterPro" id="IPR013320">
    <property type="entry name" value="ConA-like_dom_sf"/>
</dbReference>
<sequence length="203" mass="23048">MGNKCSLKIIQQFAVEVILDPDTANPYLVLSRDGKQVHHADVRQKLSDNPNRFDVCFNVLGKQGFSSGKFYFEVQVQDKTDWTVGVAKESSERKGNITLSPEDGFWTIWLRNEDEYEAIDYPSVHLSVKSQLQKVGVFVDYEGGMVSFYDADTADHLYTFSDCNFTEKLLPYFSPCTNDDGENSLVSLTSRTPLNLLRFVAFQ</sequence>
<dbReference type="InterPro" id="IPR001870">
    <property type="entry name" value="B30.2/SPRY"/>
</dbReference>
<dbReference type="PANTHER" id="PTHR24103">
    <property type="entry name" value="E3 UBIQUITIN-PROTEIN LIGASE TRIM"/>
    <property type="match status" value="1"/>
</dbReference>
<dbReference type="Ensembl" id="ENSSFAT00005001260.1">
    <property type="protein sequence ID" value="ENSSFAP00005001198.1"/>
    <property type="gene ID" value="ENSSFAG00005000874.1"/>
</dbReference>
<dbReference type="Proteomes" id="UP000472267">
    <property type="component" value="Chromosome 17"/>
</dbReference>
<keyword evidence="3" id="KW-1185">Reference proteome</keyword>
<evidence type="ECO:0000313" key="2">
    <source>
        <dbReference type="Ensembl" id="ENSSFAP00005001198.1"/>
    </source>
</evidence>
<dbReference type="InterPro" id="IPR003877">
    <property type="entry name" value="SPRY_dom"/>
</dbReference>
<dbReference type="InterPro" id="IPR043136">
    <property type="entry name" value="B30.2/SPRY_sf"/>
</dbReference>
<protein>
    <recommendedName>
        <fullName evidence="1">B30.2/SPRY domain-containing protein</fullName>
    </recommendedName>
</protein>
<dbReference type="Pfam" id="PF13765">
    <property type="entry name" value="PRY"/>
    <property type="match status" value="1"/>
</dbReference>
<dbReference type="AlphaFoldDB" id="A0A672F5I9"/>
<reference evidence="2" key="3">
    <citation type="submission" date="2025-09" db="UniProtKB">
        <authorList>
            <consortium name="Ensembl"/>
        </authorList>
    </citation>
    <scope>IDENTIFICATION</scope>
</reference>
<dbReference type="PRINTS" id="PR01407">
    <property type="entry name" value="BUTYPHLNCDUF"/>
</dbReference>
<dbReference type="OMA" id="MWIRTES"/>
<evidence type="ECO:0000259" key="1">
    <source>
        <dbReference type="PROSITE" id="PS50188"/>
    </source>
</evidence>
<dbReference type="Gene3D" id="2.60.120.920">
    <property type="match status" value="1"/>
</dbReference>
<dbReference type="InParanoid" id="A0A672F5I9"/>
<dbReference type="Pfam" id="PF00622">
    <property type="entry name" value="SPRY"/>
    <property type="match status" value="1"/>
</dbReference>
<organism evidence="2 3">
    <name type="scientific">Salarias fasciatus</name>
    <name type="common">Jewelled blenny</name>
    <name type="synonym">Blennius fasciatus</name>
    <dbReference type="NCBI Taxonomy" id="181472"/>
    <lineage>
        <taxon>Eukaryota</taxon>
        <taxon>Metazoa</taxon>
        <taxon>Chordata</taxon>
        <taxon>Craniata</taxon>
        <taxon>Vertebrata</taxon>
        <taxon>Euteleostomi</taxon>
        <taxon>Actinopterygii</taxon>
        <taxon>Neopterygii</taxon>
        <taxon>Teleostei</taxon>
        <taxon>Neoteleostei</taxon>
        <taxon>Acanthomorphata</taxon>
        <taxon>Ovalentaria</taxon>
        <taxon>Blenniimorphae</taxon>
        <taxon>Blenniiformes</taxon>
        <taxon>Blennioidei</taxon>
        <taxon>Blenniidae</taxon>
        <taxon>Salariinae</taxon>
        <taxon>Salarias</taxon>
    </lineage>
</organism>
<dbReference type="InterPro" id="IPR050143">
    <property type="entry name" value="TRIM/RBCC"/>
</dbReference>
<dbReference type="InterPro" id="IPR003879">
    <property type="entry name" value="Butyrophylin_SPRY"/>
</dbReference>
<reference evidence="2" key="2">
    <citation type="submission" date="2025-08" db="UniProtKB">
        <authorList>
            <consortium name="Ensembl"/>
        </authorList>
    </citation>
    <scope>IDENTIFICATION</scope>
</reference>
<accession>A0A672F5I9</accession>
<dbReference type="CDD" id="cd13733">
    <property type="entry name" value="SPRY_PRY_C-I_1"/>
    <property type="match status" value="1"/>
</dbReference>
<name>A0A672F5I9_SALFA</name>
<reference evidence="2" key="1">
    <citation type="submission" date="2019-06" db="EMBL/GenBank/DDBJ databases">
        <authorList>
            <consortium name="Wellcome Sanger Institute Data Sharing"/>
        </authorList>
    </citation>
    <scope>NUCLEOTIDE SEQUENCE [LARGE SCALE GENOMIC DNA]</scope>
</reference>
<dbReference type="SMART" id="SM00449">
    <property type="entry name" value="SPRY"/>
    <property type="match status" value="1"/>
</dbReference>
<feature type="domain" description="B30.2/SPRY" evidence="1">
    <location>
        <begin position="1"/>
        <end position="194"/>
    </location>
</feature>
<evidence type="ECO:0000313" key="3">
    <source>
        <dbReference type="Proteomes" id="UP000472267"/>
    </source>
</evidence>
<dbReference type="SUPFAM" id="SSF49899">
    <property type="entry name" value="Concanavalin A-like lectins/glucanases"/>
    <property type="match status" value="1"/>
</dbReference>
<dbReference type="FunFam" id="2.60.120.920:FF:000004">
    <property type="entry name" value="Butyrophilin subfamily 1 member A1"/>
    <property type="match status" value="1"/>
</dbReference>
<dbReference type="InterPro" id="IPR006574">
    <property type="entry name" value="PRY"/>
</dbReference>
<dbReference type="SMART" id="SM00589">
    <property type="entry name" value="PRY"/>
    <property type="match status" value="1"/>
</dbReference>